<dbReference type="GO" id="GO:0005524">
    <property type="term" value="F:ATP binding"/>
    <property type="evidence" value="ECO:0007669"/>
    <property type="project" value="UniProtKB-UniRule"/>
</dbReference>
<evidence type="ECO:0000256" key="6">
    <source>
        <dbReference type="ARBA" id="ARBA00022967"/>
    </source>
</evidence>
<proteinExistence type="inferred from homology"/>
<keyword evidence="2 8" id="KW-0813">Transport</keyword>
<dbReference type="PANTHER" id="PTHR43553">
    <property type="entry name" value="HEAVY METAL TRANSPORTER"/>
    <property type="match status" value="1"/>
</dbReference>
<evidence type="ECO:0000256" key="4">
    <source>
        <dbReference type="ARBA" id="ARBA00022741"/>
    </source>
</evidence>
<evidence type="ECO:0000256" key="2">
    <source>
        <dbReference type="ARBA" id="ARBA00022448"/>
    </source>
</evidence>
<evidence type="ECO:0000313" key="10">
    <source>
        <dbReference type="EMBL" id="UZX29237.1"/>
    </source>
</evidence>
<evidence type="ECO:0000256" key="5">
    <source>
        <dbReference type="ARBA" id="ARBA00022840"/>
    </source>
</evidence>
<dbReference type="EMBL" id="CP084389">
    <property type="protein sequence ID" value="UZX29237.1"/>
    <property type="molecule type" value="Genomic_DNA"/>
</dbReference>
<dbReference type="SMART" id="SM00382">
    <property type="entry name" value="AAA"/>
    <property type="match status" value="1"/>
</dbReference>
<dbReference type="PROSITE" id="PS00211">
    <property type="entry name" value="ABC_TRANSPORTER_1"/>
    <property type="match status" value="1"/>
</dbReference>
<evidence type="ECO:0000313" key="11">
    <source>
        <dbReference type="Proteomes" id="UP001164557"/>
    </source>
</evidence>
<dbReference type="InterPro" id="IPR003439">
    <property type="entry name" value="ABC_transporter-like_ATP-bd"/>
</dbReference>
<dbReference type="CDD" id="cd03225">
    <property type="entry name" value="ABC_cobalt_CbiO_domain1"/>
    <property type="match status" value="1"/>
</dbReference>
<keyword evidence="4 8" id="KW-0547">Nucleotide-binding</keyword>
<dbReference type="RefSeq" id="WP_046327481.1">
    <property type="nucleotide sequence ID" value="NZ_CP084389.1"/>
</dbReference>
<keyword evidence="7 8" id="KW-0472">Membrane</keyword>
<keyword evidence="3 8" id="KW-1003">Cell membrane</keyword>
<keyword evidence="10" id="KW-0378">Hydrolase</keyword>
<evidence type="ECO:0000256" key="8">
    <source>
        <dbReference type="RuleBase" id="RU365104"/>
    </source>
</evidence>
<dbReference type="FunFam" id="3.40.50.300:FF:000224">
    <property type="entry name" value="Energy-coupling factor transporter ATP-binding protein EcfA"/>
    <property type="match status" value="1"/>
</dbReference>
<sequence>MPIKFENVSYTYSPDTPLAKKGLDKVNFELKDGTFNAIIGHTGSGKSTLMQHFNALLKPTNGQIEIAGMTITADTPNKNLKNLRRHVSLVFQFPEMQLFENTVLEDIAFGPKNFGYDKEKALTSAKYWLKKVGLPEEIGGRSPFELSGGQMRRVAIAGVMAYEPDILCLDEPAAGLDPLARKQMMALFSEYQKEGHTVILVTHNMDDVADYADNVLVMEHGKLIKEDSPKEIFKDRKWLQEHHLEEPKSSLFAAKLTNFKFKKLPLTIDELITGIEKNLKR</sequence>
<dbReference type="PANTHER" id="PTHR43553:SF27">
    <property type="entry name" value="ENERGY-COUPLING FACTOR TRANSPORTER ATP-BINDING PROTEIN ECFA2"/>
    <property type="match status" value="1"/>
</dbReference>
<feature type="domain" description="ABC transporter" evidence="9">
    <location>
        <begin position="3"/>
        <end position="245"/>
    </location>
</feature>
<keyword evidence="11" id="KW-1185">Reference proteome</keyword>
<evidence type="ECO:0000256" key="1">
    <source>
        <dbReference type="ARBA" id="ARBA00004202"/>
    </source>
</evidence>
<dbReference type="GO" id="GO:0043190">
    <property type="term" value="C:ATP-binding cassette (ABC) transporter complex"/>
    <property type="evidence" value="ECO:0007669"/>
    <property type="project" value="TreeGrafter"/>
</dbReference>
<evidence type="ECO:0000256" key="7">
    <source>
        <dbReference type="ARBA" id="ARBA00023136"/>
    </source>
</evidence>
<dbReference type="InterPro" id="IPR027417">
    <property type="entry name" value="P-loop_NTPase"/>
</dbReference>
<dbReference type="EC" id="7.-.-.-" evidence="8"/>
<comment type="function">
    <text evidence="8">ATP-binding (A) component of a common energy-coupling factor (ECF) ABC-transporter complex.</text>
</comment>
<comment type="similarity">
    <text evidence="8">Belongs to the ABC transporter superfamily. Energy-coupling factor EcfA family.</text>
</comment>
<keyword evidence="6" id="KW-1278">Translocase</keyword>
<reference evidence="10" key="1">
    <citation type="submission" date="2021-09" db="EMBL/GenBank/DDBJ databases">
        <title>Lactobacillus species from Apis mellifera, Switzerland.</title>
        <authorList>
            <person name="Pfister J."/>
            <person name="Brown A."/>
            <person name="Neumann P."/>
            <person name="Collaud A."/>
            <person name="Retschnig G."/>
            <person name="Perreten V."/>
        </authorList>
    </citation>
    <scope>NUCLEOTIDE SEQUENCE</scope>
    <source>
        <strain evidence="10">IBH002</strain>
    </source>
</reference>
<dbReference type="PROSITE" id="PS50893">
    <property type="entry name" value="ABC_TRANSPORTER_2"/>
    <property type="match status" value="1"/>
</dbReference>
<gene>
    <name evidence="10" type="ORF">LDX53_06560</name>
</gene>
<dbReference type="Pfam" id="PF00005">
    <property type="entry name" value="ABC_tran"/>
    <property type="match status" value="1"/>
</dbReference>
<keyword evidence="5 8" id="KW-0067">ATP-binding</keyword>
<dbReference type="InterPro" id="IPR017871">
    <property type="entry name" value="ABC_transporter-like_CS"/>
</dbReference>
<dbReference type="InterPro" id="IPR015856">
    <property type="entry name" value="ABC_transpr_CbiO/EcfA_su"/>
</dbReference>
<dbReference type="InterPro" id="IPR003593">
    <property type="entry name" value="AAA+_ATPase"/>
</dbReference>
<dbReference type="AlphaFoldDB" id="A0AA47B3D0"/>
<accession>A0AA47B3D0</accession>
<name>A0AA47B3D0_9LACO</name>
<dbReference type="GO" id="GO:0042626">
    <property type="term" value="F:ATPase-coupled transmembrane transporter activity"/>
    <property type="evidence" value="ECO:0007669"/>
    <property type="project" value="TreeGrafter"/>
</dbReference>
<protein>
    <recommendedName>
        <fullName evidence="8">Energy-coupling factor transporter ATP-binding protein EcfA2</fullName>
        <ecNumber evidence="8">7.-.-.-</ecNumber>
    </recommendedName>
</protein>
<dbReference type="GO" id="GO:0016887">
    <property type="term" value="F:ATP hydrolysis activity"/>
    <property type="evidence" value="ECO:0007669"/>
    <property type="project" value="InterPro"/>
</dbReference>
<evidence type="ECO:0000259" key="9">
    <source>
        <dbReference type="PROSITE" id="PS50893"/>
    </source>
</evidence>
<organism evidence="10 11">
    <name type="scientific">Lactobacillus helsingborgensis</name>
    <dbReference type="NCBI Taxonomy" id="1218494"/>
    <lineage>
        <taxon>Bacteria</taxon>
        <taxon>Bacillati</taxon>
        <taxon>Bacillota</taxon>
        <taxon>Bacilli</taxon>
        <taxon>Lactobacillales</taxon>
        <taxon>Lactobacillaceae</taxon>
        <taxon>Lactobacillus</taxon>
    </lineage>
</organism>
<dbReference type="NCBIfam" id="TIGR04521">
    <property type="entry name" value="ECF_ATPase_2"/>
    <property type="match status" value="1"/>
</dbReference>
<dbReference type="InterPro" id="IPR050095">
    <property type="entry name" value="ECF_ABC_transporter_ATP-bd"/>
</dbReference>
<dbReference type="InterPro" id="IPR030946">
    <property type="entry name" value="EcfA2"/>
</dbReference>
<evidence type="ECO:0000256" key="3">
    <source>
        <dbReference type="ARBA" id="ARBA00022475"/>
    </source>
</evidence>
<comment type="subcellular location">
    <subcellularLocation>
        <location evidence="1 8">Cell membrane</location>
        <topology evidence="1 8">Peripheral membrane protein</topology>
    </subcellularLocation>
</comment>
<comment type="subunit">
    <text evidence="8">Forms a stable energy-coupling factor (ECF) transporter complex composed of 2 membrane-embedded substrate-binding proteins (S component), 2 ATP-binding proteins (A component) and 2 transmembrane proteins (T component).</text>
</comment>
<dbReference type="Proteomes" id="UP001164557">
    <property type="component" value="Chromosome"/>
</dbReference>
<dbReference type="SUPFAM" id="SSF52540">
    <property type="entry name" value="P-loop containing nucleoside triphosphate hydrolases"/>
    <property type="match status" value="1"/>
</dbReference>
<dbReference type="Gene3D" id="3.40.50.300">
    <property type="entry name" value="P-loop containing nucleotide triphosphate hydrolases"/>
    <property type="match status" value="1"/>
</dbReference>